<keyword evidence="2" id="KW-1185">Reference proteome</keyword>
<proteinExistence type="predicted"/>
<organism evidence="1 2">
    <name type="scientific">Blastococcus saxobsidens</name>
    <dbReference type="NCBI Taxonomy" id="138336"/>
    <lineage>
        <taxon>Bacteria</taxon>
        <taxon>Bacillati</taxon>
        <taxon>Actinomycetota</taxon>
        <taxon>Actinomycetes</taxon>
        <taxon>Geodermatophilales</taxon>
        <taxon>Geodermatophilaceae</taxon>
        <taxon>Blastococcus</taxon>
    </lineage>
</organism>
<dbReference type="AlphaFoldDB" id="A0A4Q7Y9M2"/>
<gene>
    <name evidence="1" type="ORF">BKA19_3240</name>
</gene>
<comment type="caution">
    <text evidence="1">The sequence shown here is derived from an EMBL/GenBank/DDBJ whole genome shotgun (WGS) entry which is preliminary data.</text>
</comment>
<evidence type="ECO:0008006" key="3">
    <source>
        <dbReference type="Google" id="ProtNLM"/>
    </source>
</evidence>
<evidence type="ECO:0000313" key="1">
    <source>
        <dbReference type="EMBL" id="RZU33508.1"/>
    </source>
</evidence>
<sequence length="122" mass="12216">MVCLGRRCSALRALAGTQGRVAELQRAVGSTRGAVLVTADCLGSCALAAVAGVAHRDGATGQAGLTVWLTGVHEEGRADALADWIRSGGPEPAAEPDVGLPVALVEAVAGLGRPPRVARRGA</sequence>
<evidence type="ECO:0000313" key="2">
    <source>
        <dbReference type="Proteomes" id="UP000292507"/>
    </source>
</evidence>
<accession>A0A4Q7Y9M2</accession>
<dbReference type="EMBL" id="SHKV01000001">
    <property type="protein sequence ID" value="RZU33508.1"/>
    <property type="molecule type" value="Genomic_DNA"/>
</dbReference>
<protein>
    <recommendedName>
        <fullName evidence="3">(2Fe-2S) ferredoxin domain-containing protein</fullName>
    </recommendedName>
</protein>
<name>A0A4Q7Y9M2_9ACTN</name>
<dbReference type="Proteomes" id="UP000292507">
    <property type="component" value="Unassembled WGS sequence"/>
</dbReference>
<reference evidence="1 2" key="1">
    <citation type="submission" date="2019-02" db="EMBL/GenBank/DDBJ databases">
        <title>Sequencing the genomes of 1000 actinobacteria strains.</title>
        <authorList>
            <person name="Klenk H.-P."/>
        </authorList>
    </citation>
    <scope>NUCLEOTIDE SEQUENCE [LARGE SCALE GENOMIC DNA]</scope>
    <source>
        <strain evidence="1 2">DSM 44509</strain>
    </source>
</reference>